<sequence>MAVAETFGKSNQSRIIDLQMNGNNEFTPGYAIYDGGVLARLALFNYVTDPSGASGITVSFAIGGGSTGQANGTPAQVKVKYLLAPSVSSLSNITWAGQTFGPSFATDGRPTGTETIQTVTCNGDNTCDVTVPAPGFALVFLTDISGDSESFEAVETFSTTILTKTLNTVTVNPSLLATSNGQVGANFIEGSTSKGKAKSGAEQFLPHFMVAVCVALGMVSVMWGVVV</sequence>
<keyword evidence="4" id="KW-1185">Reference proteome</keyword>
<keyword evidence="1" id="KW-0812">Transmembrane</keyword>
<feature type="domain" description="Beta-glucuronidase C-terminal" evidence="2">
    <location>
        <begin position="29"/>
        <end position="138"/>
    </location>
</feature>
<evidence type="ECO:0000313" key="3">
    <source>
        <dbReference type="EMBL" id="KAJ7649887.1"/>
    </source>
</evidence>
<dbReference type="PANTHER" id="PTHR36183">
    <property type="entry name" value="BETA-GLUCURONIDASE"/>
    <property type="match status" value="1"/>
</dbReference>
<dbReference type="InterPro" id="IPR031728">
    <property type="entry name" value="GlcAase_C"/>
</dbReference>
<name>A0AAD7G1K7_9AGAR</name>
<gene>
    <name evidence="3" type="ORF">FB45DRAFT_5549</name>
</gene>
<evidence type="ECO:0000256" key="1">
    <source>
        <dbReference type="SAM" id="Phobius"/>
    </source>
</evidence>
<dbReference type="AlphaFoldDB" id="A0AAD7G1K7"/>
<comment type="caution">
    <text evidence="3">The sequence shown here is derived from an EMBL/GenBank/DDBJ whole genome shotgun (WGS) entry which is preliminary data.</text>
</comment>
<keyword evidence="1" id="KW-1133">Transmembrane helix</keyword>
<dbReference type="InterPro" id="IPR013780">
    <property type="entry name" value="Glyco_hydro_b"/>
</dbReference>
<dbReference type="Gene3D" id="2.60.40.1180">
    <property type="entry name" value="Golgi alpha-mannosidase II"/>
    <property type="match status" value="1"/>
</dbReference>
<protein>
    <recommendedName>
        <fullName evidence="2">Beta-glucuronidase C-terminal domain-containing protein</fullName>
    </recommendedName>
</protein>
<dbReference type="Proteomes" id="UP001221142">
    <property type="component" value="Unassembled WGS sequence"/>
</dbReference>
<reference evidence="3" key="1">
    <citation type="submission" date="2023-03" db="EMBL/GenBank/DDBJ databases">
        <title>Massive genome expansion in bonnet fungi (Mycena s.s.) driven by repeated elements and novel gene families across ecological guilds.</title>
        <authorList>
            <consortium name="Lawrence Berkeley National Laboratory"/>
            <person name="Harder C.B."/>
            <person name="Miyauchi S."/>
            <person name="Viragh M."/>
            <person name="Kuo A."/>
            <person name="Thoen E."/>
            <person name="Andreopoulos B."/>
            <person name="Lu D."/>
            <person name="Skrede I."/>
            <person name="Drula E."/>
            <person name="Henrissat B."/>
            <person name="Morin E."/>
            <person name="Kohler A."/>
            <person name="Barry K."/>
            <person name="LaButti K."/>
            <person name="Morin E."/>
            <person name="Salamov A."/>
            <person name="Lipzen A."/>
            <person name="Mereny Z."/>
            <person name="Hegedus B."/>
            <person name="Baldrian P."/>
            <person name="Stursova M."/>
            <person name="Weitz H."/>
            <person name="Taylor A."/>
            <person name="Grigoriev I.V."/>
            <person name="Nagy L.G."/>
            <person name="Martin F."/>
            <person name="Kauserud H."/>
        </authorList>
    </citation>
    <scope>NUCLEOTIDE SEQUENCE</scope>
    <source>
        <strain evidence="3">9284</strain>
    </source>
</reference>
<accession>A0AAD7G1K7</accession>
<evidence type="ECO:0000259" key="2">
    <source>
        <dbReference type="Pfam" id="PF16862"/>
    </source>
</evidence>
<dbReference type="Pfam" id="PF16862">
    <property type="entry name" value="Glyco_hydro_79C"/>
    <property type="match status" value="1"/>
</dbReference>
<proteinExistence type="predicted"/>
<dbReference type="EMBL" id="JARKIF010000001">
    <property type="protein sequence ID" value="KAJ7649887.1"/>
    <property type="molecule type" value="Genomic_DNA"/>
</dbReference>
<feature type="transmembrane region" description="Helical" evidence="1">
    <location>
        <begin position="204"/>
        <end position="226"/>
    </location>
</feature>
<dbReference type="PANTHER" id="PTHR36183:SF2">
    <property type="entry name" value="BETA-GLUCURONIDASE C-TERMINAL DOMAIN-CONTAINING PROTEIN"/>
    <property type="match status" value="1"/>
</dbReference>
<evidence type="ECO:0000313" key="4">
    <source>
        <dbReference type="Proteomes" id="UP001221142"/>
    </source>
</evidence>
<dbReference type="InterPro" id="IPR052974">
    <property type="entry name" value="GH79_Enzymes"/>
</dbReference>
<keyword evidence="1" id="KW-0472">Membrane</keyword>
<organism evidence="3 4">
    <name type="scientific">Roridomyces roridus</name>
    <dbReference type="NCBI Taxonomy" id="1738132"/>
    <lineage>
        <taxon>Eukaryota</taxon>
        <taxon>Fungi</taxon>
        <taxon>Dikarya</taxon>
        <taxon>Basidiomycota</taxon>
        <taxon>Agaricomycotina</taxon>
        <taxon>Agaricomycetes</taxon>
        <taxon>Agaricomycetidae</taxon>
        <taxon>Agaricales</taxon>
        <taxon>Marasmiineae</taxon>
        <taxon>Mycenaceae</taxon>
        <taxon>Roridomyces</taxon>
    </lineage>
</organism>